<feature type="transmembrane region" description="Helical" evidence="1">
    <location>
        <begin position="29"/>
        <end position="49"/>
    </location>
</feature>
<sequence>MAGAGCTTSIAVLLSAVVSSGILVKVLLAVAVASGSVSILVWCTGVVIYSETGAKDEMSSSISFKKSLIKVTKTIFIENDRGQGESVKNLRLGFVVESGFTFQNAVHPICVSGWRIAIGTEPHAVVGAELCSNEGLDTCPVISSIERYYDGVLAVNKGEEQDPILGSCSEGFEDEHCSIGENILGTENAKNFSASAESMDIIFPIGIFDLNADDFSLNSVLVSLQQTSYSVND</sequence>
<dbReference type="AlphaFoldDB" id="A0A915JG68"/>
<keyword evidence="1" id="KW-0812">Transmembrane</keyword>
<reference evidence="3" key="1">
    <citation type="submission" date="2022-11" db="UniProtKB">
        <authorList>
            <consortium name="WormBaseParasite"/>
        </authorList>
    </citation>
    <scope>IDENTIFICATION</scope>
</reference>
<evidence type="ECO:0000313" key="2">
    <source>
        <dbReference type="Proteomes" id="UP000887565"/>
    </source>
</evidence>
<dbReference type="Proteomes" id="UP000887565">
    <property type="component" value="Unplaced"/>
</dbReference>
<evidence type="ECO:0000313" key="3">
    <source>
        <dbReference type="WBParaSite" id="nRc.2.0.1.t24567-RA"/>
    </source>
</evidence>
<keyword evidence="2" id="KW-1185">Reference proteome</keyword>
<keyword evidence="1" id="KW-1133">Transmembrane helix</keyword>
<dbReference type="WBParaSite" id="nRc.2.0.1.t24567-RA">
    <property type="protein sequence ID" value="nRc.2.0.1.t24567-RA"/>
    <property type="gene ID" value="nRc.2.0.1.g24567"/>
</dbReference>
<name>A0A915JG68_ROMCU</name>
<keyword evidence="1" id="KW-0472">Membrane</keyword>
<proteinExistence type="predicted"/>
<evidence type="ECO:0000256" key="1">
    <source>
        <dbReference type="SAM" id="Phobius"/>
    </source>
</evidence>
<accession>A0A915JG68</accession>
<organism evidence="2 3">
    <name type="scientific">Romanomermis culicivorax</name>
    <name type="common">Nematode worm</name>
    <dbReference type="NCBI Taxonomy" id="13658"/>
    <lineage>
        <taxon>Eukaryota</taxon>
        <taxon>Metazoa</taxon>
        <taxon>Ecdysozoa</taxon>
        <taxon>Nematoda</taxon>
        <taxon>Enoplea</taxon>
        <taxon>Dorylaimia</taxon>
        <taxon>Mermithida</taxon>
        <taxon>Mermithoidea</taxon>
        <taxon>Mermithidae</taxon>
        <taxon>Romanomermis</taxon>
    </lineage>
</organism>
<protein>
    <submittedName>
        <fullName evidence="3">Uncharacterized protein</fullName>
    </submittedName>
</protein>